<dbReference type="CDD" id="cd02947">
    <property type="entry name" value="TRX_family"/>
    <property type="match status" value="1"/>
</dbReference>
<accession>A0A220S4G2</accession>
<dbReference type="OrthoDB" id="9792987at2"/>
<name>A0A220S4G2_9NEIS</name>
<dbReference type="RefSeq" id="WP_089037096.1">
    <property type="nucleotide sequence ID" value="NZ_CP022278.1"/>
</dbReference>
<reference evidence="1 2" key="1">
    <citation type="submission" date="2017-06" db="EMBL/GenBank/DDBJ databases">
        <title>Neisseria chenwenguii sp. nov., isolated from the intestinal contents of Tibetan Plateau Pika in Yushu, Qinghai Province, China.</title>
        <authorList>
            <person name="Zhang G."/>
        </authorList>
    </citation>
    <scope>NUCLEOTIDE SEQUENCE [LARGE SCALE GENOMIC DNA]</scope>
    <source>
        <strain evidence="1 2">10023</strain>
    </source>
</reference>
<organism evidence="1 2">
    <name type="scientific">Neisseria chenwenguii</name>
    <dbReference type="NCBI Taxonomy" id="1853278"/>
    <lineage>
        <taxon>Bacteria</taxon>
        <taxon>Pseudomonadati</taxon>
        <taxon>Pseudomonadota</taxon>
        <taxon>Betaproteobacteria</taxon>
        <taxon>Neisseriales</taxon>
        <taxon>Neisseriaceae</taxon>
        <taxon>Neisseria</taxon>
    </lineage>
</organism>
<dbReference type="PROSITE" id="PS51257">
    <property type="entry name" value="PROKAR_LIPOPROTEIN"/>
    <property type="match status" value="1"/>
</dbReference>
<sequence>MKKILALAAATVFLGACGSGLKRENEALKGSLAEAQTAVKLSAENSRRLEETYSDIYFSLDSLTVESFKAKVARGETVYAYIGRPSCGDCNAFEPMFKRYISQYGLGGKIYFVNVHRLHQDKTAWAAFKQQYGLSGTPVLAKYVKGKQVNKLDLEDNGGKISGGDLEKWLALNKLK</sequence>
<dbReference type="Proteomes" id="UP000198238">
    <property type="component" value="Chromosome"/>
</dbReference>
<dbReference type="InterPro" id="IPR046698">
    <property type="entry name" value="PedC-like"/>
</dbReference>
<dbReference type="InterPro" id="IPR036249">
    <property type="entry name" value="Thioredoxin-like_sf"/>
</dbReference>
<dbReference type="EMBL" id="CP022278">
    <property type="protein sequence ID" value="ASK28409.1"/>
    <property type="molecule type" value="Genomic_DNA"/>
</dbReference>
<protein>
    <submittedName>
        <fullName evidence="1">Thiol reductase thioredoxin</fullName>
    </submittedName>
</protein>
<evidence type="ECO:0000313" key="1">
    <source>
        <dbReference type="EMBL" id="ASK28409.1"/>
    </source>
</evidence>
<dbReference type="Gene3D" id="3.40.30.10">
    <property type="entry name" value="Glutaredoxin"/>
    <property type="match status" value="1"/>
</dbReference>
<keyword evidence="2" id="KW-1185">Reference proteome</keyword>
<proteinExistence type="predicted"/>
<dbReference type="KEGG" id="nei:BG910_02455"/>
<dbReference type="AlphaFoldDB" id="A0A220S4G2"/>
<dbReference type="Pfam" id="PF20207">
    <property type="entry name" value="DUF6568"/>
    <property type="match status" value="1"/>
</dbReference>
<gene>
    <name evidence="1" type="ORF">BG910_02455</name>
</gene>
<evidence type="ECO:0000313" key="2">
    <source>
        <dbReference type="Proteomes" id="UP000198238"/>
    </source>
</evidence>
<dbReference type="SUPFAM" id="SSF52833">
    <property type="entry name" value="Thioredoxin-like"/>
    <property type="match status" value="1"/>
</dbReference>